<accession>A0AAE3EKK0</accession>
<proteinExistence type="predicted"/>
<comment type="caution">
    <text evidence="1">The sequence shown here is derived from an EMBL/GenBank/DDBJ whole genome shotgun (WGS) entry which is preliminary data.</text>
</comment>
<dbReference type="EMBL" id="JAKKDU010000002">
    <property type="protein sequence ID" value="MCF7567226.1"/>
    <property type="molecule type" value="Genomic_DNA"/>
</dbReference>
<evidence type="ECO:0000313" key="1">
    <source>
        <dbReference type="EMBL" id="MCF7567226.1"/>
    </source>
</evidence>
<organism evidence="1 2">
    <name type="scientific">Wocania arenilitoris</name>
    <dbReference type="NCBI Taxonomy" id="2044858"/>
    <lineage>
        <taxon>Bacteria</taxon>
        <taxon>Pseudomonadati</taxon>
        <taxon>Bacteroidota</taxon>
        <taxon>Flavobacteriia</taxon>
        <taxon>Flavobacteriales</taxon>
        <taxon>Flavobacteriaceae</taxon>
        <taxon>Wocania</taxon>
    </lineage>
</organism>
<name>A0AAE3EKK0_9FLAO</name>
<dbReference type="RefSeq" id="WP_237238587.1">
    <property type="nucleotide sequence ID" value="NZ_JAKKDU010000002.1"/>
</dbReference>
<protein>
    <submittedName>
        <fullName evidence="1">Uncharacterized protein</fullName>
    </submittedName>
</protein>
<gene>
    <name evidence="1" type="ORF">L3X37_02450</name>
</gene>
<dbReference type="Proteomes" id="UP001199795">
    <property type="component" value="Unassembled WGS sequence"/>
</dbReference>
<evidence type="ECO:0000313" key="2">
    <source>
        <dbReference type="Proteomes" id="UP001199795"/>
    </source>
</evidence>
<reference evidence="1" key="1">
    <citation type="submission" date="2022-01" db="EMBL/GenBank/DDBJ databases">
        <title>Draft genome sequence of Sabulilitoribacter arenilitoris KCTC 52401.</title>
        <authorList>
            <person name="Oh J.-S."/>
        </authorList>
    </citation>
    <scope>NUCLEOTIDE SEQUENCE</scope>
    <source>
        <strain evidence="1">HMF6543</strain>
    </source>
</reference>
<keyword evidence="2" id="KW-1185">Reference proteome</keyword>
<sequence>MSCNSSNEKPYYDFETHFEISEGQETTAYQQTTQFYNNLAQVYSKISIQEIGKTDSGKPLHIVILNAESQFNFSKIRKNKRGNKLMRCIICIIMFLLYRKQNI</sequence>
<dbReference type="AlphaFoldDB" id="A0AAE3EKK0"/>